<dbReference type="InterPro" id="IPR001701">
    <property type="entry name" value="Glyco_hydro_9"/>
</dbReference>
<dbReference type="EC" id="3.2.1.4" evidence="10"/>
<evidence type="ECO:0000256" key="1">
    <source>
        <dbReference type="ARBA" id="ARBA00000966"/>
    </source>
</evidence>
<gene>
    <name evidence="13" type="primary">LOC102800726</name>
</gene>
<keyword evidence="7 8" id="KW-0624">Polysaccharide degradation</keyword>
<evidence type="ECO:0000256" key="7">
    <source>
        <dbReference type="ARBA" id="ARBA00023326"/>
    </source>
</evidence>
<comment type="similarity">
    <text evidence="2 8 10">Belongs to the glycosyl hydrolase 9 (cellulase E) family.</text>
</comment>
<keyword evidence="5 8" id="KW-0119">Carbohydrate metabolism</keyword>
<feature type="active site" evidence="9">
    <location>
        <position position="136"/>
    </location>
</feature>
<proteinExistence type="inferred from homology"/>
<sequence length="159" mass="17428">MNNWLPGGSIPYTPEGLVFRHEWGSLRYSSSTAFIALVASAYGIRTIPYQSWAKEQIGYILGDTGKSYVVGYGDDPPQRPHHRASSCPLPPQKCGWGIHGYASPDPNPHVLYGAMVGGPDKLDQFADSRSDYMHNEVALDFNAGFQSAIAGLKHFQLNT</sequence>
<name>A0ABM0MXL7_SACKO</name>
<reference evidence="13" key="1">
    <citation type="submission" date="2025-08" db="UniProtKB">
        <authorList>
            <consortium name="RefSeq"/>
        </authorList>
    </citation>
    <scope>IDENTIFICATION</scope>
    <source>
        <tissue evidence="13">Testes</tissue>
    </source>
</reference>
<dbReference type="GeneID" id="102800726"/>
<dbReference type="PROSITE" id="PS00698">
    <property type="entry name" value="GH9_3"/>
    <property type="match status" value="1"/>
</dbReference>
<evidence type="ECO:0000256" key="10">
    <source>
        <dbReference type="RuleBase" id="RU361166"/>
    </source>
</evidence>
<dbReference type="InterPro" id="IPR033126">
    <property type="entry name" value="Glyco_hydro_9_Asp/Glu_AS"/>
</dbReference>
<keyword evidence="4 10" id="KW-0136">Cellulose degradation</keyword>
<dbReference type="Proteomes" id="UP000694865">
    <property type="component" value="Unplaced"/>
</dbReference>
<evidence type="ECO:0000313" key="13">
    <source>
        <dbReference type="RefSeq" id="XP_006824758.1"/>
    </source>
</evidence>
<comment type="catalytic activity">
    <reaction evidence="1 10">
        <text>Endohydrolysis of (1-&gt;4)-beta-D-glucosidic linkages in cellulose, lichenin and cereal beta-D-glucans.</text>
        <dbReference type="EC" id="3.2.1.4"/>
    </reaction>
</comment>
<accession>A0ABM0MXL7</accession>
<keyword evidence="6 8" id="KW-0326">Glycosidase</keyword>
<evidence type="ECO:0000313" key="12">
    <source>
        <dbReference type="Proteomes" id="UP000694865"/>
    </source>
</evidence>
<dbReference type="InterPro" id="IPR012341">
    <property type="entry name" value="6hp_glycosidase-like_sf"/>
</dbReference>
<evidence type="ECO:0000256" key="5">
    <source>
        <dbReference type="ARBA" id="ARBA00023277"/>
    </source>
</evidence>
<feature type="active site" evidence="9">
    <location>
        <position position="127"/>
    </location>
</feature>
<dbReference type="Gene3D" id="1.50.10.10">
    <property type="match status" value="1"/>
</dbReference>
<keyword evidence="3 8" id="KW-0378">Hydrolase</keyword>
<dbReference type="PROSITE" id="PS00592">
    <property type="entry name" value="GH9_2"/>
    <property type="match status" value="1"/>
</dbReference>
<evidence type="ECO:0000256" key="2">
    <source>
        <dbReference type="ARBA" id="ARBA00007072"/>
    </source>
</evidence>
<protein>
    <recommendedName>
        <fullName evidence="10">Endoglucanase</fullName>
        <ecNumber evidence="10">3.2.1.4</ecNumber>
    </recommendedName>
</protein>
<evidence type="ECO:0000259" key="11">
    <source>
        <dbReference type="Pfam" id="PF00759"/>
    </source>
</evidence>
<keyword evidence="12" id="KW-1185">Reference proteome</keyword>
<feature type="active site" evidence="8">
    <location>
        <position position="81"/>
    </location>
</feature>
<dbReference type="RefSeq" id="XP_006824758.1">
    <property type="nucleotide sequence ID" value="XM_006824695.1"/>
</dbReference>
<evidence type="ECO:0000256" key="4">
    <source>
        <dbReference type="ARBA" id="ARBA00023001"/>
    </source>
</evidence>
<dbReference type="Pfam" id="PF00759">
    <property type="entry name" value="Glyco_hydro_9"/>
    <property type="match status" value="1"/>
</dbReference>
<dbReference type="PANTHER" id="PTHR22298">
    <property type="entry name" value="ENDO-1,4-BETA-GLUCANASE"/>
    <property type="match status" value="1"/>
</dbReference>
<evidence type="ECO:0000256" key="3">
    <source>
        <dbReference type="ARBA" id="ARBA00022801"/>
    </source>
</evidence>
<organism evidence="12 13">
    <name type="scientific">Saccoglossus kowalevskii</name>
    <name type="common">Acorn worm</name>
    <dbReference type="NCBI Taxonomy" id="10224"/>
    <lineage>
        <taxon>Eukaryota</taxon>
        <taxon>Metazoa</taxon>
        <taxon>Hemichordata</taxon>
        <taxon>Enteropneusta</taxon>
        <taxon>Harrimaniidae</taxon>
        <taxon>Saccoglossus</taxon>
    </lineage>
</organism>
<dbReference type="InterPro" id="IPR008928">
    <property type="entry name" value="6-hairpin_glycosidase_sf"/>
</dbReference>
<evidence type="ECO:0000256" key="9">
    <source>
        <dbReference type="PROSITE-ProRule" id="PRU10060"/>
    </source>
</evidence>
<evidence type="ECO:0000256" key="6">
    <source>
        <dbReference type="ARBA" id="ARBA00023295"/>
    </source>
</evidence>
<feature type="domain" description="Glycoside hydrolase family 9" evidence="11">
    <location>
        <begin position="2"/>
        <end position="148"/>
    </location>
</feature>
<dbReference type="InterPro" id="IPR018221">
    <property type="entry name" value="Glyco_hydro_9_His_AS"/>
</dbReference>
<dbReference type="SUPFAM" id="SSF48208">
    <property type="entry name" value="Six-hairpin glycosidases"/>
    <property type="match status" value="1"/>
</dbReference>
<evidence type="ECO:0000256" key="8">
    <source>
        <dbReference type="PROSITE-ProRule" id="PRU10059"/>
    </source>
</evidence>